<dbReference type="Proteomes" id="UP000784294">
    <property type="component" value="Unassembled WGS sequence"/>
</dbReference>
<dbReference type="OrthoDB" id="48314at2759"/>
<reference evidence="1" key="1">
    <citation type="submission" date="2018-11" db="EMBL/GenBank/DDBJ databases">
        <authorList>
            <consortium name="Pathogen Informatics"/>
        </authorList>
    </citation>
    <scope>NUCLEOTIDE SEQUENCE</scope>
</reference>
<name>A0A3S5B9N3_9PLAT</name>
<evidence type="ECO:0000313" key="1">
    <source>
        <dbReference type="EMBL" id="VEL37843.1"/>
    </source>
</evidence>
<protein>
    <submittedName>
        <fullName evidence="1">Uncharacterized protein</fullName>
    </submittedName>
</protein>
<keyword evidence="2" id="KW-1185">Reference proteome</keyword>
<organism evidence="1 2">
    <name type="scientific">Protopolystoma xenopodis</name>
    <dbReference type="NCBI Taxonomy" id="117903"/>
    <lineage>
        <taxon>Eukaryota</taxon>
        <taxon>Metazoa</taxon>
        <taxon>Spiralia</taxon>
        <taxon>Lophotrochozoa</taxon>
        <taxon>Platyhelminthes</taxon>
        <taxon>Monogenea</taxon>
        <taxon>Polyopisthocotylea</taxon>
        <taxon>Polystomatidea</taxon>
        <taxon>Polystomatidae</taxon>
        <taxon>Protopolystoma</taxon>
    </lineage>
</organism>
<sequence length="174" mass="19444">MSGLMTNTGFIFTIGHGLFEFCRALQLTWNVRLLGLLLDFGADINQLTDEGYSSLGLSLLYYYYHYEQQYYHFIHYLHKHCHEKILICDSKASTVEKAAINGHQSTAPSKLAIRAGGFAGVAAFEADTRPFVDICNKGGDLSRGTSNDVTWSCRQHSESSDFRSSGKALFLKTK</sequence>
<gene>
    <name evidence="1" type="ORF">PXEA_LOCUS31283</name>
</gene>
<dbReference type="EMBL" id="CAAALY010256109">
    <property type="protein sequence ID" value="VEL37843.1"/>
    <property type="molecule type" value="Genomic_DNA"/>
</dbReference>
<dbReference type="AlphaFoldDB" id="A0A3S5B9N3"/>
<comment type="caution">
    <text evidence="1">The sequence shown here is derived from an EMBL/GenBank/DDBJ whole genome shotgun (WGS) entry which is preliminary data.</text>
</comment>
<proteinExistence type="predicted"/>
<evidence type="ECO:0000313" key="2">
    <source>
        <dbReference type="Proteomes" id="UP000784294"/>
    </source>
</evidence>
<accession>A0A3S5B9N3</accession>